<dbReference type="InterPro" id="IPR028846">
    <property type="entry name" value="Recoverin"/>
</dbReference>
<dbReference type="GO" id="GO:0005509">
    <property type="term" value="F:calcium ion binding"/>
    <property type="evidence" value="ECO:0007669"/>
    <property type="project" value="InterPro"/>
</dbReference>
<dbReference type="Proteomes" id="UP000663889">
    <property type="component" value="Unassembled WGS sequence"/>
</dbReference>
<sequence length="191" mass="21442">MGGKGSKKGVSKELTPKQIAMLKATTQYNEKEIREWHANFLRESPTGKLNKKQFVEAYKKFYSGDKADSYCQLAFSMFDANHDGVIDFNEYLLAVAATSQGDLDDRLEVAFDICDTSDDGQIDRKELAVMISAAYDLRGETDRKGDNDPKKRADEIISRIDVGGDKKLNKYEFIAGCKNDPVLRRLLAPNT</sequence>
<evidence type="ECO:0000256" key="5">
    <source>
        <dbReference type="ARBA" id="ARBA00022837"/>
    </source>
</evidence>
<feature type="domain" description="EF-hand" evidence="7">
    <location>
        <begin position="148"/>
        <end position="183"/>
    </location>
</feature>
<dbReference type="CDD" id="cd00051">
    <property type="entry name" value="EFh"/>
    <property type="match status" value="2"/>
</dbReference>
<proteinExistence type="inferred from homology"/>
<dbReference type="PRINTS" id="PR00450">
    <property type="entry name" value="RECOVERIN"/>
</dbReference>
<gene>
    <name evidence="9" type="ORF">RFH988_LOCUS23679</name>
    <name evidence="8" type="ORF">SEV965_LOCUS19039</name>
</gene>
<keyword evidence="2" id="KW-0519">Myristate</keyword>
<dbReference type="EMBL" id="CAJNOU010001166">
    <property type="protein sequence ID" value="CAF1162224.1"/>
    <property type="molecule type" value="Genomic_DNA"/>
</dbReference>
<protein>
    <recommendedName>
        <fullName evidence="7">EF-hand domain-containing protein</fullName>
    </recommendedName>
</protein>
<dbReference type="AlphaFoldDB" id="A0A814TT08"/>
<keyword evidence="4" id="KW-0677">Repeat</keyword>
<feature type="domain" description="EF-hand" evidence="7">
    <location>
        <begin position="66"/>
        <end position="101"/>
    </location>
</feature>
<dbReference type="Proteomes" id="UP000663882">
    <property type="component" value="Unassembled WGS sequence"/>
</dbReference>
<reference evidence="8" key="1">
    <citation type="submission" date="2021-02" db="EMBL/GenBank/DDBJ databases">
        <authorList>
            <person name="Nowell W R."/>
        </authorList>
    </citation>
    <scope>NUCLEOTIDE SEQUENCE</scope>
</reference>
<comment type="similarity">
    <text evidence="1">Belongs to the recoverin family.</text>
</comment>
<dbReference type="PROSITE" id="PS50222">
    <property type="entry name" value="EF_HAND_2"/>
    <property type="match status" value="3"/>
</dbReference>
<evidence type="ECO:0000256" key="3">
    <source>
        <dbReference type="ARBA" id="ARBA00022723"/>
    </source>
</evidence>
<dbReference type="PANTHER" id="PTHR23055">
    <property type="entry name" value="CALCIUM BINDING PROTEINS"/>
    <property type="match status" value="1"/>
</dbReference>
<name>A0A814TT08_9BILA</name>
<keyword evidence="3" id="KW-0479">Metal-binding</keyword>
<evidence type="ECO:0000313" key="10">
    <source>
        <dbReference type="Proteomes" id="UP000663889"/>
    </source>
</evidence>
<keyword evidence="5" id="KW-0106">Calcium</keyword>
<evidence type="ECO:0000256" key="6">
    <source>
        <dbReference type="ARBA" id="ARBA00023288"/>
    </source>
</evidence>
<evidence type="ECO:0000259" key="7">
    <source>
        <dbReference type="PROSITE" id="PS50222"/>
    </source>
</evidence>
<organism evidence="8 10">
    <name type="scientific">Rotaria sordida</name>
    <dbReference type="NCBI Taxonomy" id="392033"/>
    <lineage>
        <taxon>Eukaryota</taxon>
        <taxon>Metazoa</taxon>
        <taxon>Spiralia</taxon>
        <taxon>Gnathifera</taxon>
        <taxon>Rotifera</taxon>
        <taxon>Eurotatoria</taxon>
        <taxon>Bdelloidea</taxon>
        <taxon>Philodinida</taxon>
        <taxon>Philodinidae</taxon>
        <taxon>Rotaria</taxon>
    </lineage>
</organism>
<evidence type="ECO:0000313" key="8">
    <source>
        <dbReference type="EMBL" id="CAF1162224.1"/>
    </source>
</evidence>
<dbReference type="OrthoDB" id="191686at2759"/>
<dbReference type="SMART" id="SM00054">
    <property type="entry name" value="EFh"/>
    <property type="match status" value="3"/>
</dbReference>
<dbReference type="InterPro" id="IPR018247">
    <property type="entry name" value="EF_Hand_1_Ca_BS"/>
</dbReference>
<keyword evidence="6" id="KW-0449">Lipoprotein</keyword>
<evidence type="ECO:0000256" key="1">
    <source>
        <dbReference type="ARBA" id="ARBA00006049"/>
    </source>
</evidence>
<evidence type="ECO:0000256" key="4">
    <source>
        <dbReference type="ARBA" id="ARBA00022737"/>
    </source>
</evidence>
<dbReference type="PROSITE" id="PS00018">
    <property type="entry name" value="EF_HAND_1"/>
    <property type="match status" value="2"/>
</dbReference>
<dbReference type="InterPro" id="IPR002048">
    <property type="entry name" value="EF_hand_dom"/>
</dbReference>
<dbReference type="PANTHER" id="PTHR23055:SF178">
    <property type="entry name" value="NEUROCALCIN HOMOLOG"/>
    <property type="match status" value="1"/>
</dbReference>
<dbReference type="Gene3D" id="1.10.238.10">
    <property type="entry name" value="EF-hand"/>
    <property type="match status" value="1"/>
</dbReference>
<dbReference type="EMBL" id="CAJNOO010001661">
    <property type="protein sequence ID" value="CAF1184134.1"/>
    <property type="molecule type" value="Genomic_DNA"/>
</dbReference>
<comment type="caution">
    <text evidence="8">The sequence shown here is derived from an EMBL/GenBank/DDBJ whole genome shotgun (WGS) entry which is preliminary data.</text>
</comment>
<dbReference type="SUPFAM" id="SSF47473">
    <property type="entry name" value="EF-hand"/>
    <property type="match status" value="1"/>
</dbReference>
<dbReference type="Pfam" id="PF13499">
    <property type="entry name" value="EF-hand_7"/>
    <property type="match status" value="2"/>
</dbReference>
<evidence type="ECO:0000313" key="9">
    <source>
        <dbReference type="EMBL" id="CAF1184134.1"/>
    </source>
</evidence>
<feature type="domain" description="EF-hand" evidence="7">
    <location>
        <begin position="102"/>
        <end position="137"/>
    </location>
</feature>
<dbReference type="InterPro" id="IPR011992">
    <property type="entry name" value="EF-hand-dom_pair"/>
</dbReference>
<accession>A0A814TT08</accession>
<evidence type="ECO:0000256" key="2">
    <source>
        <dbReference type="ARBA" id="ARBA00022707"/>
    </source>
</evidence>